<organism evidence="1">
    <name type="scientific">Arundo donax</name>
    <name type="common">Giant reed</name>
    <name type="synonym">Donax arundinaceus</name>
    <dbReference type="NCBI Taxonomy" id="35708"/>
    <lineage>
        <taxon>Eukaryota</taxon>
        <taxon>Viridiplantae</taxon>
        <taxon>Streptophyta</taxon>
        <taxon>Embryophyta</taxon>
        <taxon>Tracheophyta</taxon>
        <taxon>Spermatophyta</taxon>
        <taxon>Magnoliopsida</taxon>
        <taxon>Liliopsida</taxon>
        <taxon>Poales</taxon>
        <taxon>Poaceae</taxon>
        <taxon>PACMAD clade</taxon>
        <taxon>Arundinoideae</taxon>
        <taxon>Arundineae</taxon>
        <taxon>Arundo</taxon>
    </lineage>
</organism>
<name>A0A0A8ZVP4_ARUDO</name>
<dbReference type="EMBL" id="GBRH01254441">
    <property type="protein sequence ID" value="JAD43454.1"/>
    <property type="molecule type" value="Transcribed_RNA"/>
</dbReference>
<proteinExistence type="predicted"/>
<dbReference type="AlphaFoldDB" id="A0A0A8ZVP4"/>
<reference evidence="1" key="2">
    <citation type="journal article" date="2015" name="Data Brief">
        <title>Shoot transcriptome of the giant reed, Arundo donax.</title>
        <authorList>
            <person name="Barrero R.A."/>
            <person name="Guerrero F.D."/>
            <person name="Moolhuijzen P."/>
            <person name="Goolsby J.A."/>
            <person name="Tidwell J."/>
            <person name="Bellgard S.E."/>
            <person name="Bellgard M.I."/>
        </authorList>
    </citation>
    <scope>NUCLEOTIDE SEQUENCE</scope>
    <source>
        <tissue evidence="1">Shoot tissue taken approximately 20 cm above the soil surface</tissue>
    </source>
</reference>
<evidence type="ECO:0000313" key="1">
    <source>
        <dbReference type="EMBL" id="JAD43454.1"/>
    </source>
</evidence>
<reference evidence="1" key="1">
    <citation type="submission" date="2014-09" db="EMBL/GenBank/DDBJ databases">
        <authorList>
            <person name="Magalhaes I.L.F."/>
            <person name="Oliveira U."/>
            <person name="Santos F.R."/>
            <person name="Vidigal T.H.D.A."/>
            <person name="Brescovit A.D."/>
            <person name="Santos A.J."/>
        </authorList>
    </citation>
    <scope>NUCLEOTIDE SEQUENCE</scope>
    <source>
        <tissue evidence="1">Shoot tissue taken approximately 20 cm above the soil surface</tissue>
    </source>
</reference>
<accession>A0A0A8ZVP4</accession>
<sequence length="76" mass="8726">MGRLRFNQASPCCGPTQGVDFLSSQSRPGQEPAWLYASTWLCGVLRLSPERPIHRGNWHRLVEHGKMARQAEHNKW</sequence>
<protein>
    <submittedName>
        <fullName evidence="1">Uncharacterized protein</fullName>
    </submittedName>
</protein>